<evidence type="ECO:0000256" key="4">
    <source>
        <dbReference type="ARBA" id="ARBA00022989"/>
    </source>
</evidence>
<keyword evidence="8" id="KW-1185">Reference proteome</keyword>
<dbReference type="GO" id="GO:0016020">
    <property type="term" value="C:membrane"/>
    <property type="evidence" value="ECO:0007669"/>
    <property type="project" value="UniProtKB-SubCell"/>
</dbReference>
<dbReference type="AlphaFoldDB" id="A0A419A724"/>
<evidence type="ECO:0000256" key="6">
    <source>
        <dbReference type="SAM" id="Phobius"/>
    </source>
</evidence>
<comment type="subcellular location">
    <subcellularLocation>
        <location evidence="1">Membrane</location>
        <topology evidence="1">Multi-pass membrane protein</topology>
    </subcellularLocation>
</comment>
<accession>A0A419A724</accession>
<comment type="caution">
    <text evidence="7">The sequence shown here is derived from an EMBL/GenBank/DDBJ whole genome shotgun (WGS) entry which is preliminary data.</text>
</comment>
<comment type="similarity">
    <text evidence="2">Belongs to the autoinducer-2 exporter (AI-2E) (TC 2.A.86) family.</text>
</comment>
<feature type="transmembrane region" description="Helical" evidence="6">
    <location>
        <begin position="12"/>
        <end position="43"/>
    </location>
</feature>
<evidence type="ECO:0000256" key="5">
    <source>
        <dbReference type="ARBA" id="ARBA00023136"/>
    </source>
</evidence>
<keyword evidence="3 6" id="KW-0812">Transmembrane</keyword>
<sequence length="348" mass="37411">MKKRTIQEVSLVTLLLLTTVALVWVVLPFYGGVLWAIILAILFSPLHDRLEHLLGGRRNLASLLSVLACIFIVVLPATLILGALARQATGVYQSISSQELDLAAMMDQFRGAMPAFVLDALSAMNLGSFEEIQSRLVSFVGQAAQFIASRAMVIGQGAAQFSIGLGVMLYVLFFLFRDGRELAQSIGTASPLSAPHTRHIMQKFVDEVKATVTGNVIIATIQGTIGGVTFWLVGIEAALLCGVIMGVLSLLPAVGAFLVWLPFAVFYLVTGEYLKGLVIMGVGVFIISTIDNLLRPPLVGRRSRLPDYVVLVSTLGGISQMGMNGFVVGPLVAALFIAVWSLFRDEQS</sequence>
<name>A0A419A724_9RHOB</name>
<dbReference type="PANTHER" id="PTHR21716:SF4">
    <property type="entry name" value="TRANSMEMBRANE PROTEIN 245"/>
    <property type="match status" value="1"/>
</dbReference>
<feature type="transmembrane region" description="Helical" evidence="6">
    <location>
        <begin position="239"/>
        <end position="261"/>
    </location>
</feature>
<evidence type="ECO:0000256" key="2">
    <source>
        <dbReference type="ARBA" id="ARBA00009773"/>
    </source>
</evidence>
<dbReference type="RefSeq" id="WP_119898031.1">
    <property type="nucleotide sequence ID" value="NZ_QNRC01000011.1"/>
</dbReference>
<feature type="transmembrane region" description="Helical" evidence="6">
    <location>
        <begin position="158"/>
        <end position="176"/>
    </location>
</feature>
<dbReference type="InterPro" id="IPR002549">
    <property type="entry name" value="AI-2E-like"/>
</dbReference>
<dbReference type="Proteomes" id="UP000283587">
    <property type="component" value="Unassembled WGS sequence"/>
</dbReference>
<keyword evidence="5 6" id="KW-0472">Membrane</keyword>
<dbReference type="Pfam" id="PF01594">
    <property type="entry name" value="AI-2E_transport"/>
    <property type="match status" value="1"/>
</dbReference>
<reference evidence="8" key="1">
    <citation type="submission" date="2018-09" db="EMBL/GenBank/DDBJ databases">
        <title>Paracoccus onubensis nov. sp. a moderate halophilic bacterium isolated from Gruta de las Maravillas (Aracena, Spain).</title>
        <authorList>
            <person name="Jurado V."/>
            <person name="Gutierrez-Patricio S."/>
            <person name="Gonzalez-Pimentel J.L."/>
            <person name="Miller A.Z."/>
            <person name="Laiz L."/>
            <person name="Saiz-Jimenez C."/>
        </authorList>
    </citation>
    <scope>NUCLEOTIDE SEQUENCE [LARGE SCALE GENOMIC DNA]</scope>
    <source>
        <strain evidence="8">DSM 26381</strain>
    </source>
</reference>
<feature type="transmembrane region" description="Helical" evidence="6">
    <location>
        <begin position="212"/>
        <end position="232"/>
    </location>
</feature>
<evidence type="ECO:0000313" key="7">
    <source>
        <dbReference type="EMBL" id="RJL16396.1"/>
    </source>
</evidence>
<proteinExistence type="inferred from homology"/>
<feature type="transmembrane region" description="Helical" evidence="6">
    <location>
        <begin position="63"/>
        <end position="85"/>
    </location>
</feature>
<keyword evidence="4 6" id="KW-1133">Transmembrane helix</keyword>
<dbReference type="EMBL" id="QZEW01000035">
    <property type="protein sequence ID" value="RJL16396.1"/>
    <property type="molecule type" value="Genomic_DNA"/>
</dbReference>
<protein>
    <submittedName>
        <fullName evidence="7">AI-2E family transporter</fullName>
    </submittedName>
</protein>
<organism evidence="7 8">
    <name type="scientific">Paracoccus siganidrum</name>
    <dbReference type="NCBI Taxonomy" id="1276757"/>
    <lineage>
        <taxon>Bacteria</taxon>
        <taxon>Pseudomonadati</taxon>
        <taxon>Pseudomonadota</taxon>
        <taxon>Alphaproteobacteria</taxon>
        <taxon>Rhodobacterales</taxon>
        <taxon>Paracoccaceae</taxon>
        <taxon>Paracoccus</taxon>
    </lineage>
</organism>
<evidence type="ECO:0000313" key="8">
    <source>
        <dbReference type="Proteomes" id="UP000283587"/>
    </source>
</evidence>
<feature type="transmembrane region" description="Helical" evidence="6">
    <location>
        <begin position="325"/>
        <end position="343"/>
    </location>
</feature>
<evidence type="ECO:0000256" key="3">
    <source>
        <dbReference type="ARBA" id="ARBA00022692"/>
    </source>
</evidence>
<dbReference type="OrthoDB" id="106838at2"/>
<feature type="transmembrane region" description="Helical" evidence="6">
    <location>
        <begin position="273"/>
        <end position="294"/>
    </location>
</feature>
<evidence type="ECO:0000256" key="1">
    <source>
        <dbReference type="ARBA" id="ARBA00004141"/>
    </source>
</evidence>
<dbReference type="PANTHER" id="PTHR21716">
    <property type="entry name" value="TRANSMEMBRANE PROTEIN"/>
    <property type="match status" value="1"/>
</dbReference>
<gene>
    <name evidence="7" type="ORF">D3P05_09950</name>
</gene>